<gene>
    <name evidence="5" type="ORF">FANTH_2184</name>
</gene>
<comment type="caution">
    <text evidence="5">The sequence shown here is derived from an EMBL/GenBank/DDBJ whole genome shotgun (WGS) entry which is preliminary data.</text>
</comment>
<feature type="compositionally biased region" description="Basic and acidic residues" evidence="3">
    <location>
        <begin position="595"/>
        <end position="606"/>
    </location>
</feature>
<reference evidence="5 6" key="1">
    <citation type="journal article" date="2020" name="BMC Genomics">
        <title>Correction to: Identification and distribution of gene clusters required for synthesis of sphingolipid metabolism inhibitors in diverse species of the filamentous fungus Fusarium.</title>
        <authorList>
            <person name="Kim H.S."/>
            <person name="Lohmar J.M."/>
            <person name="Busman M."/>
            <person name="Brown D.W."/>
            <person name="Naumann T.A."/>
            <person name="Divon H.H."/>
            <person name="Lysoe E."/>
            <person name="Uhlig S."/>
            <person name="Proctor R.H."/>
        </authorList>
    </citation>
    <scope>NUCLEOTIDE SEQUENCE [LARGE SCALE GENOMIC DNA]</scope>
    <source>
        <strain evidence="5 6">NRRL 25214</strain>
    </source>
</reference>
<dbReference type="GO" id="GO:0016787">
    <property type="term" value="F:hydrolase activity"/>
    <property type="evidence" value="ECO:0007669"/>
    <property type="project" value="UniProtKB-KW"/>
</dbReference>
<dbReference type="InterPro" id="IPR023631">
    <property type="entry name" value="Amidase_dom"/>
</dbReference>
<evidence type="ECO:0000313" key="5">
    <source>
        <dbReference type="EMBL" id="KAF5252860.1"/>
    </source>
</evidence>
<feature type="compositionally biased region" description="Low complexity" evidence="3">
    <location>
        <begin position="843"/>
        <end position="856"/>
    </location>
</feature>
<feature type="region of interest" description="Disordered" evidence="3">
    <location>
        <begin position="579"/>
        <end position="616"/>
    </location>
</feature>
<dbReference type="SUPFAM" id="SSF75304">
    <property type="entry name" value="Amidase signature (AS) enzymes"/>
    <property type="match status" value="1"/>
</dbReference>
<evidence type="ECO:0000256" key="3">
    <source>
        <dbReference type="SAM" id="MobiDB-lite"/>
    </source>
</evidence>
<feature type="region of interest" description="Disordered" evidence="3">
    <location>
        <begin position="894"/>
        <end position="961"/>
    </location>
</feature>
<keyword evidence="6" id="KW-1185">Reference proteome</keyword>
<organism evidence="5 6">
    <name type="scientific">Fusarium anthophilum</name>
    <dbReference type="NCBI Taxonomy" id="48485"/>
    <lineage>
        <taxon>Eukaryota</taxon>
        <taxon>Fungi</taxon>
        <taxon>Dikarya</taxon>
        <taxon>Ascomycota</taxon>
        <taxon>Pezizomycotina</taxon>
        <taxon>Sordariomycetes</taxon>
        <taxon>Hypocreomycetidae</taxon>
        <taxon>Hypocreales</taxon>
        <taxon>Nectriaceae</taxon>
        <taxon>Fusarium</taxon>
        <taxon>Fusarium fujikuroi species complex</taxon>
    </lineage>
</organism>
<keyword evidence="2" id="KW-0378">Hydrolase</keyword>
<evidence type="ECO:0000259" key="4">
    <source>
        <dbReference type="Pfam" id="PF01425"/>
    </source>
</evidence>
<feature type="compositionally biased region" description="Basic and acidic residues" evidence="3">
    <location>
        <begin position="935"/>
        <end position="953"/>
    </location>
</feature>
<evidence type="ECO:0000256" key="2">
    <source>
        <dbReference type="ARBA" id="ARBA00022801"/>
    </source>
</evidence>
<dbReference type="AlphaFoldDB" id="A0A8H5EA75"/>
<protein>
    <recommendedName>
        <fullName evidence="4">Amidase domain-containing protein</fullName>
    </recommendedName>
</protein>
<dbReference type="Gene3D" id="3.90.1300.10">
    <property type="entry name" value="Amidase signature (AS) domain"/>
    <property type="match status" value="1"/>
</dbReference>
<evidence type="ECO:0000313" key="6">
    <source>
        <dbReference type="Proteomes" id="UP000573603"/>
    </source>
</evidence>
<feature type="region of interest" description="Disordered" evidence="3">
    <location>
        <begin position="828"/>
        <end position="856"/>
    </location>
</feature>
<evidence type="ECO:0000256" key="1">
    <source>
        <dbReference type="ARBA" id="ARBA00009199"/>
    </source>
</evidence>
<dbReference type="InterPro" id="IPR036928">
    <property type="entry name" value="AS_sf"/>
</dbReference>
<dbReference type="Proteomes" id="UP000573603">
    <property type="component" value="Unassembled WGS sequence"/>
</dbReference>
<feature type="region of interest" description="Disordered" evidence="3">
    <location>
        <begin position="535"/>
        <end position="554"/>
    </location>
</feature>
<feature type="region of interest" description="Disordered" evidence="3">
    <location>
        <begin position="1147"/>
        <end position="1186"/>
    </location>
</feature>
<name>A0A8H5EA75_9HYPO</name>
<proteinExistence type="inferred from homology"/>
<dbReference type="PANTHER" id="PTHR46072">
    <property type="entry name" value="AMIDASE-RELATED-RELATED"/>
    <property type="match status" value="1"/>
</dbReference>
<feature type="compositionally biased region" description="Polar residues" evidence="3">
    <location>
        <begin position="894"/>
        <end position="904"/>
    </location>
</feature>
<feature type="region of interest" description="Disordered" evidence="3">
    <location>
        <begin position="660"/>
        <end position="692"/>
    </location>
</feature>
<feature type="domain" description="Amidase" evidence="4">
    <location>
        <begin position="94"/>
        <end position="485"/>
    </location>
</feature>
<dbReference type="PANTHER" id="PTHR46072:SF4">
    <property type="entry name" value="AMIDASE C550.07-RELATED"/>
    <property type="match status" value="1"/>
</dbReference>
<accession>A0A8H5EA75</accession>
<comment type="similarity">
    <text evidence="1">Belongs to the amidase family.</text>
</comment>
<dbReference type="EMBL" id="JABEVY010000050">
    <property type="protein sequence ID" value="KAF5252860.1"/>
    <property type="molecule type" value="Genomic_DNA"/>
</dbReference>
<dbReference type="Pfam" id="PF01425">
    <property type="entry name" value="Amidase"/>
    <property type="match status" value="1"/>
</dbReference>
<sequence>MSSKIVPVIQPVPLQTGPPDYETLRTSILEEFGSTVPDELRLPKSLIDNPPKNVTNIPKTCGILTDQEIDITENYDATALAAAIASRKFTSVAVVTAFAKRAIIAHQLTCCLTQWWFKDAVLHAQLLDQYQDNTGMTLGPLHGVPVSIKEHMPASNHWSNVGYLATRKLDKKDCQMVKILRDAGAVLFCKTNQPQSIMHLETTSPWGRTLNPHNINLSAGGSTGGEAALIALRGSVLGVGTDIGGSVRGPAGFCGIYGLKTTSYVFPQKDFLPGGFAAELNVLCSAGPMCTSLRDVDLLMSIVSGTRPWLKDPRLVPLHWTGRLTENKPLKIGLMINDGIITPQPPVTRALEWAARELRSKGFDVKPFLPYGMAEAMNGIRRAYWPDGGKTVKEYLSATNEPMSPLTKWIIQDAEGPGLDANGVLKLRVERDDFRCRFAEHWESQDVDFVICPVFVGPACSHETALYWNYTALWNYVDYPGIVIPTPIKAGAKGTESYPPNSVPLIRLSADIAAGERSGAVECVFSDVRSAPAFDPAPFAHEPAPPREGIDGSLGEPFVQAQHQKSDINSSAYRVNLTSTDDDYPKYEASSSPSPDRRGGYRDGPRPSHGQWQNDPVSLEAYARPMDAIEEWFSCLSDSYDSDFDDLDDEVLSDASFPGLSISDSTVSQDEAPETWESQSVMRPEKPVQNQQNRQLHAPLAILSLPLPQDLEHQSPVASPGILQGHNRESLSLGENSGNDLKFQTQSSANYSQPGTYHYKLDSDSGPQWMNAFAGPGCRQENRQIYTINASLCKELAKKPPIGWIHHNPIKIGKGNTVNMAAGVQAPKKPIELPDPATLSIRSPTPSSSATVSSDIDVDSISADSEGKVDRSSRGYCVFSRVFSRLSILGQNEVTARGESSCSRSKGKQVAKGGSGSSSATRDAANTRGGRKNRRQDGDLRDESRDRQNEPPKKKGKISQSHCDERSQFLACPYWKADSKKYWDCFLKKNDTIAHLKQHLTRRHTPKYYCQICYQTFRDFDLFDSHALQRSCTRGPSAKLEGISQQQKNQLSLKSKGSVEQQWCTVWSILFPDMEPPATIYIYSTQSEDFCRIQEFAQREGVAIMLDELESNGLVVRPDASYQLLRSAVQRAMVLIFRSYSVRSEPTSETEEQVLSQALEPDTGVSLQQGSTVEGPTGHGNHPSSSIDIEQRYMVTIANHDFMAS</sequence>
<feature type="region of interest" description="Disordered" evidence="3">
    <location>
        <begin position="711"/>
        <end position="736"/>
    </location>
</feature>
<feature type="compositionally biased region" description="Polar residues" evidence="3">
    <location>
        <begin position="1165"/>
        <end position="1174"/>
    </location>
</feature>